<reference evidence="1 2" key="1">
    <citation type="submission" date="2021-03" db="EMBL/GenBank/DDBJ databases">
        <title>Genomic Encyclopedia of Type Strains, Phase IV (KMG-IV): sequencing the most valuable type-strain genomes for metagenomic binning, comparative biology and taxonomic classification.</title>
        <authorList>
            <person name="Goeker M."/>
        </authorList>
    </citation>
    <scope>NUCLEOTIDE SEQUENCE [LARGE SCALE GENOMIC DNA]</scope>
    <source>
        <strain evidence="1 2">DSM 14349</strain>
    </source>
</reference>
<gene>
    <name evidence="1" type="ORF">J2Z32_002071</name>
</gene>
<sequence length="379" mass="44303">MLSTEMWENFVLNEVLVFRKGQLHALHEYFVQHKDELALEIAAWCEPIWEYILHLQQEEQLKRLDNIGISLMRTSLLSGSWSYIIELNVTPESAEQSTTFCYEASWIRKYWNDWILQCEQARRAYMGKMPELLLEQLIAAQVYPFHVYMVHAMRYAMDTIRKQTSFKALNQGREFEIRVGEYRNKEISESVYRYKQQLRSSDSCKGWLESRIPDEYIYEHIADVDLTSAQFNELSLNNTRFERVNLSHSLLRGCLLLDTQFEECQLIEADLEESKIIDANFSYCKLQGASFNYCEGGSHIESEKYGIFLGIHGVNFKYADLRGATFRYARIAGDFRYAQLAGVDLTGADLRGSKMLIADRDQIKLTQVQQDSIEWVGRE</sequence>
<dbReference type="Pfam" id="PF00805">
    <property type="entry name" value="Pentapeptide"/>
    <property type="match status" value="1"/>
</dbReference>
<dbReference type="EMBL" id="JAGGKG010000008">
    <property type="protein sequence ID" value="MBP1905441.1"/>
    <property type="molecule type" value="Genomic_DNA"/>
</dbReference>
<dbReference type="InterPro" id="IPR051082">
    <property type="entry name" value="Pentapeptide-BTB/POZ_domain"/>
</dbReference>
<dbReference type="Proteomes" id="UP001519272">
    <property type="component" value="Unassembled WGS sequence"/>
</dbReference>
<comment type="caution">
    <text evidence="1">The sequence shown here is derived from an EMBL/GenBank/DDBJ whole genome shotgun (WGS) entry which is preliminary data.</text>
</comment>
<organism evidence="1 2">
    <name type="scientific">Paenibacillus turicensis</name>
    <dbReference type="NCBI Taxonomy" id="160487"/>
    <lineage>
        <taxon>Bacteria</taxon>
        <taxon>Bacillati</taxon>
        <taxon>Bacillota</taxon>
        <taxon>Bacilli</taxon>
        <taxon>Bacillales</taxon>
        <taxon>Paenibacillaceae</taxon>
        <taxon>Paenibacillus</taxon>
    </lineage>
</organism>
<dbReference type="PANTHER" id="PTHR14136">
    <property type="entry name" value="BTB_POZ DOMAIN-CONTAINING PROTEIN KCTD9"/>
    <property type="match status" value="1"/>
</dbReference>
<dbReference type="SUPFAM" id="SSF141571">
    <property type="entry name" value="Pentapeptide repeat-like"/>
    <property type="match status" value="1"/>
</dbReference>
<proteinExistence type="predicted"/>
<keyword evidence="2" id="KW-1185">Reference proteome</keyword>
<name>A0ABS4FS80_9BACL</name>
<dbReference type="RefSeq" id="WP_210089060.1">
    <property type="nucleotide sequence ID" value="NZ_JAGGKG010000008.1"/>
</dbReference>
<dbReference type="PANTHER" id="PTHR14136:SF17">
    <property type="entry name" value="BTB_POZ DOMAIN-CONTAINING PROTEIN KCTD9"/>
    <property type="match status" value="1"/>
</dbReference>
<evidence type="ECO:0000313" key="2">
    <source>
        <dbReference type="Proteomes" id="UP001519272"/>
    </source>
</evidence>
<evidence type="ECO:0000313" key="1">
    <source>
        <dbReference type="EMBL" id="MBP1905441.1"/>
    </source>
</evidence>
<accession>A0ABS4FS80</accession>
<protein>
    <submittedName>
        <fullName evidence="1">Uncharacterized protein YjbI with pentapeptide repeats</fullName>
    </submittedName>
</protein>
<dbReference type="InterPro" id="IPR001646">
    <property type="entry name" value="5peptide_repeat"/>
</dbReference>
<dbReference type="Pfam" id="PF13599">
    <property type="entry name" value="Pentapeptide_4"/>
    <property type="match status" value="1"/>
</dbReference>
<dbReference type="Gene3D" id="2.160.20.80">
    <property type="entry name" value="E3 ubiquitin-protein ligase SopA"/>
    <property type="match status" value="1"/>
</dbReference>